<dbReference type="SUPFAM" id="SSF52540">
    <property type="entry name" value="P-loop containing nucleoside triphosphate hydrolases"/>
    <property type="match status" value="1"/>
</dbReference>
<keyword evidence="1" id="KW-1133">Transmembrane helix</keyword>
<dbReference type="Gene3D" id="3.40.50.300">
    <property type="entry name" value="P-loop containing nucleotide triphosphate hydrolases"/>
    <property type="match status" value="1"/>
</dbReference>
<sequence>MDYLKKTIPDSQNPDEELEDFGFYIYGSKYFTKEAKGKKTVKIELSNWVGSSEFHLVNGTNNSKRIIRIQRNTLEQLIVEVQSSEMKLDSFEVILKSKQCTFYGNTYQLKRIFARWMDNEIQANIIETLGWNREHQIYAFANAVFTSKGKLVKSNEVGIVDDPDDESKKYYLPAFGLAHLNNTDYDGERKFIYIDGTLNFEQWAKLYYEAFESNGGIAILFLILSVYWDIVFDQVGFFPFLFLFGAYGTGKTKMVENLLRLFGKDFIGIPMNNATQVGLSRTIASRNNSIFYLKEYTTDTDEANQDLLLTAYDGSGRATGVKSNDNRTKVSQVKSAIILDGNHLPTQKTAVLSRMVLLNFENNRFSDTQRKAFAELEQLQDKGFGKVLTEIMKHREHFQKGFKKTFDENMKELREMVKADFAERTLKHVALLLTPAKLLIKKLKFPFSFNEITNAVVDNAIEQNRLLKQTDEITVFWIAFAWGVKNGNLVRYIRETDNKKSAHYNLKWNEASEPILQIKLPGIFPEYVKYCKNNGQRFLDSNSLKMLLTSKAYQPFIPNLQKKRGNAYTDFYFGSCYQFQLISSENGFSINEVELNM</sequence>
<keyword evidence="1" id="KW-0812">Transmembrane</keyword>
<dbReference type="Proteomes" id="UP000886047">
    <property type="component" value="Unassembled WGS sequence"/>
</dbReference>
<dbReference type="InterPro" id="IPR027417">
    <property type="entry name" value="P-loop_NTPase"/>
</dbReference>
<protein>
    <submittedName>
        <fullName evidence="2">DUF927 domain-containing protein</fullName>
    </submittedName>
</protein>
<comment type="caution">
    <text evidence="2">The sequence shown here is derived from an EMBL/GenBank/DDBJ whole genome shotgun (WGS) entry which is preliminary data.</text>
</comment>
<name>A0A831LQ01_9BACT</name>
<accession>A0A831LQ01</accession>
<evidence type="ECO:0000256" key="1">
    <source>
        <dbReference type="SAM" id="Phobius"/>
    </source>
</evidence>
<dbReference type="AlphaFoldDB" id="A0A831LQ01"/>
<keyword evidence="1" id="KW-0472">Membrane</keyword>
<feature type="transmembrane region" description="Helical" evidence="1">
    <location>
        <begin position="206"/>
        <end position="228"/>
    </location>
</feature>
<reference evidence="2" key="1">
    <citation type="journal article" date="2020" name="mSystems">
        <title>Genome- and Community-Level Interaction Insights into Carbon Utilization and Element Cycling Functions of Hydrothermarchaeota in Hydrothermal Sediment.</title>
        <authorList>
            <person name="Zhou Z."/>
            <person name="Liu Y."/>
            <person name="Xu W."/>
            <person name="Pan J."/>
            <person name="Luo Z.H."/>
            <person name="Li M."/>
        </authorList>
    </citation>
    <scope>NUCLEOTIDE SEQUENCE [LARGE SCALE GENOMIC DNA]</scope>
    <source>
        <strain evidence="2">SpSt-1217</strain>
    </source>
</reference>
<gene>
    <name evidence="2" type="ORF">ENN90_15155</name>
</gene>
<proteinExistence type="predicted"/>
<dbReference type="EMBL" id="DSDK01000851">
    <property type="protein sequence ID" value="HDR52934.1"/>
    <property type="molecule type" value="Genomic_DNA"/>
</dbReference>
<evidence type="ECO:0000313" key="2">
    <source>
        <dbReference type="EMBL" id="HDR52934.1"/>
    </source>
</evidence>
<organism evidence="2">
    <name type="scientific">Mariniphaga anaerophila</name>
    <dbReference type="NCBI Taxonomy" id="1484053"/>
    <lineage>
        <taxon>Bacteria</taxon>
        <taxon>Pseudomonadati</taxon>
        <taxon>Bacteroidota</taxon>
        <taxon>Bacteroidia</taxon>
        <taxon>Marinilabiliales</taxon>
        <taxon>Prolixibacteraceae</taxon>
        <taxon>Mariniphaga</taxon>
    </lineage>
</organism>